<dbReference type="Pfam" id="PF00006">
    <property type="entry name" value="ATP-synt_ab"/>
    <property type="match status" value="1"/>
</dbReference>
<dbReference type="GO" id="GO:0046961">
    <property type="term" value="F:proton-transporting ATPase activity, rotational mechanism"/>
    <property type="evidence" value="ECO:0007669"/>
    <property type="project" value="InterPro"/>
</dbReference>
<keyword evidence="7 9" id="KW-0406">Ion transport</keyword>
<comment type="caution">
    <text evidence="14">The sequence shown here is derived from an EMBL/GenBank/DDBJ whole genome shotgun (WGS) entry which is preliminary data.</text>
</comment>
<sequence>MKKGRVIKVSGPLVIAEGMEEASIYDLVKVGEKRLIGEIIEMRGDNASIQVYEETTGLGPGAPVISTGEPLSVELGPGLIESMFDGIQRPLKAISEKAGSYLTKGIEVPSLNRERKWHFFPSAKPGDKVKPGYILGNVEETEVVNHKIMIPYGIEGEVINIFEGDFTVEDVVAEINTKDGIKKVKLMQKWPVRKGRPYSKKLNPEAPLVTGQRIIDTFFPVAKGGAAAVPGPFGSGKTVVQHQLAKWGDAEIVVYIGCGERGNEMTDVLNEFPELKDPKTGESLMKRTVLIANTSNMPVAAREACIYTGITIAEYFRDMGYSVALMADSTSRWAEALREMSGRLEEMPGDEGYPAYLGSRLADFYERAGKVICLGENEREGAITAIGAVSPPGGDLSEPVTQATLRIVKVFWGLDAQLAYRRHFPAINWLNSYSLYLESIGRWMNENISDKWVNLRTRAMVLLQEEANLEEIVRLVGIDALSEADRLKLEVAKSIREDYLMQNAFHDVDTYSSLKKQYKMLKLVLAFQDDAERALRSGVYLDKITSMLEMRDKIARAKFIPEDSIDKIDEIREELKEEIDRLIAEEGVEHV</sequence>
<keyword evidence="6 9" id="KW-1278">Translocase</keyword>
<dbReference type="RefSeq" id="WP_003375679.1">
    <property type="nucleotide sequence ID" value="NZ_ACSJ01000007.1"/>
</dbReference>
<protein>
    <recommendedName>
        <fullName evidence="9">V-type ATP synthase alpha chain</fullName>
        <ecNumber evidence="9">7.1.2.2</ecNumber>
    </recommendedName>
    <alternativeName>
        <fullName evidence="9">V-ATPase subunit A</fullName>
    </alternativeName>
</protein>
<evidence type="ECO:0000259" key="13">
    <source>
        <dbReference type="Pfam" id="PF22919"/>
    </source>
</evidence>
<keyword evidence="8 9" id="KW-0066">ATP synthesis</keyword>
<feature type="domain" description="ATPsynthase alpha/beta subunit barrel-sandwich" evidence="12">
    <location>
        <begin position="108"/>
        <end position="193"/>
    </location>
</feature>
<dbReference type="SUPFAM" id="SSF47917">
    <property type="entry name" value="C-terminal domain of alpha and beta subunits of F1 ATP synthase"/>
    <property type="match status" value="1"/>
</dbReference>
<dbReference type="InterPro" id="IPR022878">
    <property type="entry name" value="V-ATPase_asu"/>
</dbReference>
<dbReference type="GO" id="GO:0042777">
    <property type="term" value="P:proton motive force-driven plasma membrane ATP synthesis"/>
    <property type="evidence" value="ECO:0007669"/>
    <property type="project" value="UniProtKB-UniRule"/>
</dbReference>
<accession>A0A9P2G6Z2</accession>
<dbReference type="InterPro" id="IPR024034">
    <property type="entry name" value="ATPase_F1/V1_b/a_C"/>
</dbReference>
<keyword evidence="3 9" id="KW-0547">Nucleotide-binding</keyword>
<feature type="binding site" evidence="9">
    <location>
        <begin position="231"/>
        <end position="238"/>
    </location>
    <ligand>
        <name>ATP</name>
        <dbReference type="ChEBI" id="CHEBI:30616"/>
    </ligand>
</feature>
<dbReference type="HAMAP" id="MF_00309">
    <property type="entry name" value="ATP_synth_A_arch"/>
    <property type="match status" value="1"/>
</dbReference>
<evidence type="ECO:0000256" key="4">
    <source>
        <dbReference type="ARBA" id="ARBA00022781"/>
    </source>
</evidence>
<evidence type="ECO:0000259" key="11">
    <source>
        <dbReference type="Pfam" id="PF02874"/>
    </source>
</evidence>
<evidence type="ECO:0000313" key="15">
    <source>
        <dbReference type="Proteomes" id="UP000006160"/>
    </source>
</evidence>
<feature type="domain" description="ATP synthase A/B type C-terminal" evidence="13">
    <location>
        <begin position="443"/>
        <end position="544"/>
    </location>
</feature>
<feature type="domain" description="ATPase F1/V1/A1 complex alpha/beta subunit N-terminal" evidence="11">
    <location>
        <begin position="6"/>
        <end position="68"/>
    </location>
</feature>
<dbReference type="GO" id="GO:0005524">
    <property type="term" value="F:ATP binding"/>
    <property type="evidence" value="ECO:0007669"/>
    <property type="project" value="UniProtKB-UniRule"/>
</dbReference>
<evidence type="ECO:0000256" key="7">
    <source>
        <dbReference type="ARBA" id="ARBA00023065"/>
    </source>
</evidence>
<dbReference type="Gene3D" id="3.40.50.300">
    <property type="entry name" value="P-loop containing nucleotide triphosphate hydrolases"/>
    <property type="match status" value="1"/>
</dbReference>
<keyword evidence="5 9" id="KW-0067">ATP-binding</keyword>
<dbReference type="GO" id="GO:0045259">
    <property type="term" value="C:proton-transporting ATP synthase complex"/>
    <property type="evidence" value="ECO:0007669"/>
    <property type="project" value="UniProtKB-ARBA"/>
</dbReference>
<evidence type="ECO:0000256" key="3">
    <source>
        <dbReference type="ARBA" id="ARBA00022741"/>
    </source>
</evidence>
<dbReference type="InterPro" id="IPR023366">
    <property type="entry name" value="ATP_synth_asu-like_sf"/>
</dbReference>
<dbReference type="PROSITE" id="PS00152">
    <property type="entry name" value="ATPASE_ALPHA_BETA"/>
    <property type="match status" value="1"/>
</dbReference>
<dbReference type="CDD" id="cd18111">
    <property type="entry name" value="ATP-synt_V_A-type_alpha_C"/>
    <property type="match status" value="1"/>
</dbReference>
<dbReference type="SUPFAM" id="SSF50615">
    <property type="entry name" value="N-terminal domain of alpha and beta subunits of F1 ATP synthase"/>
    <property type="match status" value="1"/>
</dbReference>
<dbReference type="CDD" id="cd18119">
    <property type="entry name" value="ATP-synt_V_A-type_alpha_N"/>
    <property type="match status" value="1"/>
</dbReference>
<comment type="catalytic activity">
    <reaction evidence="9">
        <text>ATP + H2O + 4 H(+)(in) = ADP + phosphate + 5 H(+)(out)</text>
        <dbReference type="Rhea" id="RHEA:57720"/>
        <dbReference type="ChEBI" id="CHEBI:15377"/>
        <dbReference type="ChEBI" id="CHEBI:15378"/>
        <dbReference type="ChEBI" id="CHEBI:30616"/>
        <dbReference type="ChEBI" id="CHEBI:43474"/>
        <dbReference type="ChEBI" id="CHEBI:456216"/>
        <dbReference type="EC" id="7.1.2.2"/>
    </reaction>
</comment>
<dbReference type="InterPro" id="IPR027417">
    <property type="entry name" value="P-loop_NTPase"/>
</dbReference>
<reference evidence="14 15" key="1">
    <citation type="submission" date="2009-10" db="EMBL/GenBank/DDBJ databases">
        <authorList>
            <person name="Shrivastava S."/>
            <person name="Brinkac L.B."/>
            <person name="Brown J.L."/>
            <person name="Bruce D.B."/>
            <person name="Detter C."/>
            <person name="Green L.D."/>
            <person name="Munk C.A."/>
            <person name="Rogers Y.C."/>
            <person name="Tapia R."/>
            <person name="Saunders E.S."/>
            <person name="Sims D.R."/>
            <person name="Smith L.A."/>
            <person name="Smith T.J."/>
            <person name="Sutton G."/>
            <person name="Brettin T."/>
        </authorList>
    </citation>
    <scope>NUCLEOTIDE SEQUENCE [LARGE SCALE GENOMIC DNA]</scope>
    <source>
        <strain evidence="15">D str. 1873</strain>
    </source>
</reference>
<dbReference type="Pfam" id="PF16886">
    <property type="entry name" value="ATP-synt_ab_Xtn"/>
    <property type="match status" value="1"/>
</dbReference>
<dbReference type="InterPro" id="IPR055190">
    <property type="entry name" value="ATP-synt_VA_C"/>
</dbReference>
<dbReference type="GO" id="GO:0016787">
    <property type="term" value="F:hydrolase activity"/>
    <property type="evidence" value="ECO:0007669"/>
    <property type="project" value="UniProtKB-KW"/>
</dbReference>
<dbReference type="FunFam" id="3.40.50.300:FF:000675">
    <property type="entry name" value="V-type ATP synthase alpha chain"/>
    <property type="match status" value="1"/>
</dbReference>
<name>A0A9P2G6Z2_CLOBO</name>
<dbReference type="EMBL" id="ACSJ01000007">
    <property type="protein sequence ID" value="EES91137.1"/>
    <property type="molecule type" value="Genomic_DNA"/>
</dbReference>
<dbReference type="PANTHER" id="PTHR43607">
    <property type="entry name" value="V-TYPE PROTON ATPASE CATALYTIC SUBUNIT A"/>
    <property type="match status" value="1"/>
</dbReference>
<dbReference type="CDD" id="cd01134">
    <property type="entry name" value="V_A-ATPase_A"/>
    <property type="match status" value="1"/>
</dbReference>
<dbReference type="EC" id="7.1.2.2" evidence="9"/>
<dbReference type="InterPro" id="IPR036121">
    <property type="entry name" value="ATPase_F1/V1/A1_a/bsu_N_sf"/>
</dbReference>
<comment type="similarity">
    <text evidence="1 9">Belongs to the ATPase alpha/beta chains family.</text>
</comment>
<dbReference type="NCBIfam" id="NF003220">
    <property type="entry name" value="PRK04192.1"/>
    <property type="match status" value="1"/>
</dbReference>
<comment type="function">
    <text evidence="9">Produces ATP from ADP in the presence of a proton gradient across the membrane. The V-type alpha chain is a catalytic subunit.</text>
</comment>
<evidence type="ECO:0000256" key="9">
    <source>
        <dbReference type="HAMAP-Rule" id="MF_00309"/>
    </source>
</evidence>
<dbReference type="Proteomes" id="UP000006160">
    <property type="component" value="Unassembled WGS sequence"/>
</dbReference>
<dbReference type="InterPro" id="IPR031686">
    <property type="entry name" value="ATP-synth_a_Xtn"/>
</dbReference>
<evidence type="ECO:0000256" key="5">
    <source>
        <dbReference type="ARBA" id="ARBA00022840"/>
    </source>
</evidence>
<keyword evidence="14" id="KW-0378">Hydrolase</keyword>
<dbReference type="InterPro" id="IPR000194">
    <property type="entry name" value="ATPase_F1/V1/A1_a/bsu_nucl-bd"/>
</dbReference>
<evidence type="ECO:0000256" key="8">
    <source>
        <dbReference type="ARBA" id="ARBA00023310"/>
    </source>
</evidence>
<dbReference type="AlphaFoldDB" id="A0A9P2G6Z2"/>
<dbReference type="FunFam" id="2.40.30.20:FF:000002">
    <property type="entry name" value="V-type proton ATPase catalytic subunit A"/>
    <property type="match status" value="1"/>
</dbReference>
<organism evidence="14 15">
    <name type="scientific">Clostridium botulinum D str. 1873</name>
    <dbReference type="NCBI Taxonomy" id="592027"/>
    <lineage>
        <taxon>Bacteria</taxon>
        <taxon>Bacillati</taxon>
        <taxon>Bacillota</taxon>
        <taxon>Clostridia</taxon>
        <taxon>Eubacteriales</taxon>
        <taxon>Clostridiaceae</taxon>
        <taxon>Clostridium</taxon>
    </lineage>
</organism>
<evidence type="ECO:0000256" key="6">
    <source>
        <dbReference type="ARBA" id="ARBA00022967"/>
    </source>
</evidence>
<dbReference type="GO" id="GO:0046933">
    <property type="term" value="F:proton-transporting ATP synthase activity, rotational mechanism"/>
    <property type="evidence" value="ECO:0007669"/>
    <property type="project" value="UniProtKB-UniRule"/>
</dbReference>
<feature type="domain" description="ATPase F1/V1/A1 complex alpha/beta subunit nucleotide-binding" evidence="10">
    <location>
        <begin position="211"/>
        <end position="434"/>
    </location>
</feature>
<evidence type="ECO:0000259" key="12">
    <source>
        <dbReference type="Pfam" id="PF16886"/>
    </source>
</evidence>
<proteinExistence type="inferred from homology"/>
<dbReference type="Pfam" id="PF22919">
    <property type="entry name" value="ATP-synt_VA_C"/>
    <property type="match status" value="1"/>
</dbReference>
<dbReference type="SUPFAM" id="SSF52540">
    <property type="entry name" value="P-loop containing nucleoside triphosphate hydrolases"/>
    <property type="match status" value="1"/>
</dbReference>
<evidence type="ECO:0000256" key="2">
    <source>
        <dbReference type="ARBA" id="ARBA00022448"/>
    </source>
</evidence>
<dbReference type="Gene3D" id="2.40.50.100">
    <property type="match status" value="1"/>
</dbReference>
<dbReference type="Pfam" id="PF02874">
    <property type="entry name" value="ATP-synt_ab_N"/>
    <property type="match status" value="1"/>
</dbReference>
<keyword evidence="4 9" id="KW-0375">Hydrogen ion transport</keyword>
<evidence type="ECO:0000259" key="10">
    <source>
        <dbReference type="Pfam" id="PF00006"/>
    </source>
</evidence>
<dbReference type="FunFam" id="1.10.1140.10:FF:000002">
    <property type="entry name" value="V-type proton ATPase catalytic subunit A"/>
    <property type="match status" value="1"/>
</dbReference>
<dbReference type="InterPro" id="IPR020003">
    <property type="entry name" value="ATPase_a/bsu_AS"/>
</dbReference>
<dbReference type="Gene3D" id="1.10.1140.10">
    <property type="entry name" value="Bovine Mitochondrial F1-atpase, Atp Synthase Beta Chain, Chain D, domain 3"/>
    <property type="match status" value="1"/>
</dbReference>
<dbReference type="Gene3D" id="2.40.30.20">
    <property type="match status" value="1"/>
</dbReference>
<evidence type="ECO:0000313" key="14">
    <source>
        <dbReference type="EMBL" id="EES91137.1"/>
    </source>
</evidence>
<gene>
    <name evidence="9" type="primary">atpA</name>
    <name evidence="14" type="ORF">CLG_B1449</name>
</gene>
<dbReference type="PANTHER" id="PTHR43607:SF1">
    <property type="entry name" value="H(+)-TRANSPORTING TWO-SECTOR ATPASE"/>
    <property type="match status" value="1"/>
</dbReference>
<keyword evidence="2 9" id="KW-0813">Transport</keyword>
<evidence type="ECO:0000256" key="1">
    <source>
        <dbReference type="ARBA" id="ARBA00008936"/>
    </source>
</evidence>
<dbReference type="InterPro" id="IPR004100">
    <property type="entry name" value="ATPase_F1/V1/A1_a/bsu_N"/>
</dbReference>